<reference evidence="1" key="1">
    <citation type="journal article" date="2005" name="BMC Biol.">
        <title>The sequence of rice chromosomes 11 and 12, rich in disease resistance genes and recent gene duplications.</title>
        <authorList>
            <consortium name="The rice chromosomes 11 and 12 sequencing consortia"/>
        </authorList>
    </citation>
    <scope>NUCLEOTIDE SEQUENCE [LARGE SCALE GENOMIC DNA]</scope>
</reference>
<dbReference type="EMBL" id="DP000011">
    <property type="protein sequence ID" value="ABA96675.1"/>
    <property type="molecule type" value="Genomic_DNA"/>
</dbReference>
<gene>
    <name evidence="1" type="ordered locus">LOC_Os12g09780</name>
</gene>
<organism evidence="1">
    <name type="scientific">Oryza sativa subsp. japonica</name>
    <name type="common">Rice</name>
    <dbReference type="NCBI Taxonomy" id="39947"/>
    <lineage>
        <taxon>Eukaryota</taxon>
        <taxon>Viridiplantae</taxon>
        <taxon>Streptophyta</taxon>
        <taxon>Embryophyta</taxon>
        <taxon>Tracheophyta</taxon>
        <taxon>Spermatophyta</taxon>
        <taxon>Magnoliopsida</taxon>
        <taxon>Liliopsida</taxon>
        <taxon>Poales</taxon>
        <taxon>Poaceae</taxon>
        <taxon>BOP clade</taxon>
        <taxon>Oryzoideae</taxon>
        <taxon>Oryzeae</taxon>
        <taxon>Oryzinae</taxon>
        <taxon>Oryza</taxon>
        <taxon>Oryza sativa</taxon>
    </lineage>
</organism>
<proteinExistence type="predicted"/>
<dbReference type="AlphaFoldDB" id="Q2QWC9"/>
<name>Q2QWC9_ORYSJ</name>
<accession>Q2QWC9</accession>
<reference evidence="1" key="3">
    <citation type="submission" date="2006-01" db="EMBL/GenBank/DDBJ databases">
        <authorList>
            <person name="Buell R."/>
        </authorList>
    </citation>
    <scope>NUCLEOTIDE SEQUENCE</scope>
</reference>
<sequence length="218" mass="23468">MAIGGADLTPSHPDPTLSWLDLAVAQGSGCPAQGVLPGEDVSADNQRSVEAGWRRGGMAGVARTAEKTNTVRPRQREACVRQKQQVAQWTGVVGGTACAAGAHITEAQRSIEEASATRGQVRSARVARRLVVVKHGAQPTVVWQRAWHGRRTARLEWRGGEATVVGGRQLEEGHASFSTLEINQLRTAKHSVSNQVDLLLGLDDDNIIDIWLHIALEL</sequence>
<protein>
    <submittedName>
        <fullName evidence="1">Uncharacterized protein</fullName>
    </submittedName>
</protein>
<reference evidence="1" key="2">
    <citation type="submission" date="2005-04" db="EMBL/GenBank/DDBJ databases">
        <authorList>
            <person name="Buell C.R."/>
            <person name="Wing R.A."/>
            <person name="McCombie W.A."/>
            <person name="Ouyang S."/>
        </authorList>
    </citation>
    <scope>NUCLEOTIDE SEQUENCE</scope>
</reference>
<evidence type="ECO:0000313" key="1">
    <source>
        <dbReference type="EMBL" id="ABA96675.1"/>
    </source>
</evidence>